<feature type="domain" description="DUF676" evidence="1">
    <location>
        <begin position="371"/>
        <end position="517"/>
    </location>
</feature>
<dbReference type="EMBL" id="CP032134">
    <property type="protein sequence ID" value="AXY56688.1"/>
    <property type="molecule type" value="Genomic_DNA"/>
</dbReference>
<dbReference type="KEGG" id="achi:CDG60_08980"/>
<keyword evidence="2" id="KW-0378">Hydrolase</keyword>
<organism evidence="2 3">
    <name type="scientific">Acinetobacter chinensis</name>
    <dbReference type="NCBI Taxonomy" id="2004650"/>
    <lineage>
        <taxon>Bacteria</taxon>
        <taxon>Pseudomonadati</taxon>
        <taxon>Pseudomonadota</taxon>
        <taxon>Gammaproteobacteria</taxon>
        <taxon>Moraxellales</taxon>
        <taxon>Moraxellaceae</taxon>
        <taxon>Acinetobacter</taxon>
    </lineage>
</organism>
<dbReference type="Pfam" id="PF05057">
    <property type="entry name" value="DUF676"/>
    <property type="match status" value="1"/>
</dbReference>
<dbReference type="PANTHER" id="PTHR37946:SF1">
    <property type="entry name" value="SLL1969 PROTEIN"/>
    <property type="match status" value="1"/>
</dbReference>
<protein>
    <submittedName>
        <fullName evidence="2">Alpha/beta hydrolase</fullName>
    </submittedName>
</protein>
<dbReference type="InterPro" id="IPR007751">
    <property type="entry name" value="DUF676_lipase-like"/>
</dbReference>
<accession>A0A3B7LW12</accession>
<evidence type="ECO:0000313" key="3">
    <source>
        <dbReference type="Proteomes" id="UP000263753"/>
    </source>
</evidence>
<proteinExistence type="predicted"/>
<evidence type="ECO:0000259" key="1">
    <source>
        <dbReference type="Pfam" id="PF05057"/>
    </source>
</evidence>
<dbReference type="PANTHER" id="PTHR37946">
    <property type="entry name" value="SLL1969 PROTEIN"/>
    <property type="match status" value="1"/>
</dbReference>
<dbReference type="GO" id="GO:0016787">
    <property type="term" value="F:hydrolase activity"/>
    <property type="evidence" value="ECO:0007669"/>
    <property type="project" value="UniProtKB-KW"/>
</dbReference>
<sequence length="646" mass="73187">MFASAHLLIRSLQLSPFILFTALSGCQMVNIKENPLSNSLTSKTDHILTSQHLSETTLQFLHAYQQKESGCIAQAEQCIEELNQQAVTDLEAYYAAASEVFLARALTLDKSSAYQQKSATDSRSGCLNEQLKYLDQSIRYSYVYLFKSTHSPESRLFDQRQTQVRTFYNYALSRLISAVHTRDGFTQLPSQFSINNHIYRINTDQYPSLKSTVLESLKSSYNMNFSGFYNINRQEGLGSEFVAVTATQKDNQLKQFVVDPERYFTVLPNPNIHPARFLPISAVIKPENEQLTAQEILNNAPLSIQLIDPYRFKTAQINNTDYTVTANYSVPYGLWLAESKMGSVGYRSLLNREEKLLMPHLFMTEPYQPGKKIIIMIHGLASSPETWVTLTNNIMGDPVLRDHYQVWQVFYSTNMPIFENRFQINDLLKQAFKSVQPGTESAHNAVLIGHSMGGIISRLLISDTDIAMHAIPMMNYEQHIQLQQNPVIRERFIFKPLSTVSRAIFIATPHHGSEYADRWYTQLVRKAIGLPFNFSDAVNRKIGGHKNSTAGLIFNAPSDLSNHSRFMQLTSQIMPSGNIPFHSIMGNQTHSTDPDKMSDGIVSYNSSHLAGAQSEKIIKGGHSIHESPEAVMELRRILREHLKQQP</sequence>
<evidence type="ECO:0000313" key="2">
    <source>
        <dbReference type="EMBL" id="AXY56688.1"/>
    </source>
</evidence>
<dbReference type="RefSeq" id="WP_087514020.1">
    <property type="nucleotide sequence ID" value="NZ_CP032134.1"/>
</dbReference>
<dbReference type="SUPFAM" id="SSF53474">
    <property type="entry name" value="alpha/beta-Hydrolases"/>
    <property type="match status" value="1"/>
</dbReference>
<dbReference type="AlphaFoldDB" id="A0A3B7LW12"/>
<name>A0A3B7LW12_9GAMM</name>
<dbReference type="Gene3D" id="3.40.50.1820">
    <property type="entry name" value="alpha/beta hydrolase"/>
    <property type="match status" value="1"/>
</dbReference>
<reference evidence="3" key="1">
    <citation type="submission" date="2018-09" db="EMBL/GenBank/DDBJ databases">
        <title>The complete genome of Acinetobacter sp. strain WCHAc010005.</title>
        <authorList>
            <person name="Hu Y."/>
            <person name="Long H."/>
            <person name="Feng Y."/>
            <person name="Zong Z."/>
        </authorList>
    </citation>
    <scope>NUCLEOTIDE SEQUENCE [LARGE SCALE GENOMIC DNA]</scope>
    <source>
        <strain evidence="3">WCHAc010005</strain>
    </source>
</reference>
<gene>
    <name evidence="2" type="ORF">CDG60_08980</name>
</gene>
<dbReference type="Proteomes" id="UP000263753">
    <property type="component" value="Chromosome"/>
</dbReference>
<dbReference type="InterPro" id="IPR029058">
    <property type="entry name" value="AB_hydrolase_fold"/>
</dbReference>